<proteinExistence type="predicted"/>
<feature type="domain" description="Glycosyltransferase 2-like" evidence="9">
    <location>
        <begin position="355"/>
        <end position="549"/>
    </location>
</feature>
<dbReference type="SUPFAM" id="SSF53448">
    <property type="entry name" value="Nucleotide-diphospho-sugar transferases"/>
    <property type="match status" value="1"/>
</dbReference>
<sequence>MVLLSERGGGDWLTLLLYHVLGPPGERGVSVQRPPTGPAALPSEIAFLLAEGVDGRLLVRAAAAAAAAGTDAATALLNAGLIAESAYYEALARALGAPYLDGPIPFGLGLRFPDSLVAGLAPLAPGSVSPWVLAPRGRAIADLLDAPGRAPCRAAMPAITSPTRLREAVFAAIPEQVADHAAHDLRRRAPERATAPEPALRWLLVLALAVTAALCLCAALPPPLARAVVIAGQILFLAMAALRIAALAIAAPVEPEAVAPLAEADLPVYTVLVPLHREAAVVPDLLRALSALDYPAAKLDIKLLLEADDAETASALPRDTLPARFEVITVPPGGPRTKPRALNAALPLARGALLTVYDAEDVPDPGQLRLAAALFARLPARTACLQGRLVIDNAGDSYLARVFALEYAGLFDVLNPAFARCGLPVPLGGTSMHLRTAVVRALHGWDAHNVTEDADLGLRLALAGYTVGDLPSPTFEEAPARLGPWLGQRTRWLKGLVQTSLTHGRRPLDTARSLGGLETLCAVALVPGTVASALAYPVCLVAAAWSFLVLEIPAAPAFLDNLPTGLAITLFGTGLAALVLPALAGCARRGWGDLAQSVPWMPVYFLLVSLAAWLALIELVRAPLRWNKTRHGLARTSRSGRRARRGRPATPCDTARGPDGGACASA</sequence>
<evidence type="ECO:0000256" key="8">
    <source>
        <dbReference type="SAM" id="Phobius"/>
    </source>
</evidence>
<keyword evidence="6 8" id="KW-0472">Membrane</keyword>
<evidence type="ECO:0000256" key="4">
    <source>
        <dbReference type="ARBA" id="ARBA00022692"/>
    </source>
</evidence>
<keyword evidence="11" id="KW-1185">Reference proteome</keyword>
<feature type="compositionally biased region" description="Basic residues" evidence="7">
    <location>
        <begin position="635"/>
        <end position="647"/>
    </location>
</feature>
<dbReference type="Pfam" id="PF13632">
    <property type="entry name" value="Glyco_trans_2_3"/>
    <property type="match status" value="1"/>
</dbReference>
<accession>A0ABR6DAZ7</accession>
<keyword evidence="5 8" id="KW-1133">Transmembrane helix</keyword>
<evidence type="ECO:0000259" key="9">
    <source>
        <dbReference type="Pfam" id="PF13632"/>
    </source>
</evidence>
<evidence type="ECO:0000256" key="5">
    <source>
        <dbReference type="ARBA" id="ARBA00022989"/>
    </source>
</evidence>
<evidence type="ECO:0000256" key="2">
    <source>
        <dbReference type="ARBA" id="ARBA00022676"/>
    </source>
</evidence>
<dbReference type="PANTHER" id="PTHR43867">
    <property type="entry name" value="CELLULOSE SYNTHASE CATALYTIC SUBUNIT A [UDP-FORMING]"/>
    <property type="match status" value="1"/>
</dbReference>
<keyword evidence="2" id="KW-0328">Glycosyltransferase</keyword>
<dbReference type="Gene3D" id="3.90.550.10">
    <property type="entry name" value="Spore Coat Polysaccharide Biosynthesis Protein SpsA, Chain A"/>
    <property type="match status" value="1"/>
</dbReference>
<dbReference type="GeneID" id="96604344"/>
<feature type="transmembrane region" description="Helical" evidence="8">
    <location>
        <begin position="199"/>
        <end position="220"/>
    </location>
</feature>
<keyword evidence="4 8" id="KW-0812">Transmembrane</keyword>
<evidence type="ECO:0000256" key="6">
    <source>
        <dbReference type="ARBA" id="ARBA00023136"/>
    </source>
</evidence>
<dbReference type="PANTHER" id="PTHR43867:SF2">
    <property type="entry name" value="CELLULOSE SYNTHASE CATALYTIC SUBUNIT A [UDP-FORMING]"/>
    <property type="match status" value="1"/>
</dbReference>
<dbReference type="EMBL" id="JACJIM010000004">
    <property type="protein sequence ID" value="MBA9063262.1"/>
    <property type="molecule type" value="Genomic_DNA"/>
</dbReference>
<dbReference type="Proteomes" id="UP000565455">
    <property type="component" value="Unassembled WGS sequence"/>
</dbReference>
<comment type="subcellular location">
    <subcellularLocation>
        <location evidence="1">Membrane</location>
        <topology evidence="1">Multi-pass membrane protein</topology>
    </subcellularLocation>
</comment>
<protein>
    <recommendedName>
        <fullName evidence="9">Glycosyltransferase 2-like domain-containing protein</fullName>
    </recommendedName>
</protein>
<evidence type="ECO:0000313" key="11">
    <source>
        <dbReference type="Proteomes" id="UP000565455"/>
    </source>
</evidence>
<feature type="transmembrane region" description="Helical" evidence="8">
    <location>
        <begin position="530"/>
        <end position="550"/>
    </location>
</feature>
<name>A0ABR6DAZ7_9HYPH</name>
<dbReference type="RefSeq" id="WP_343066787.1">
    <property type="nucleotide sequence ID" value="NZ_JACJIM010000004.1"/>
</dbReference>
<gene>
    <name evidence="10" type="ORF">GGQ91_002657</name>
</gene>
<feature type="transmembrane region" description="Helical" evidence="8">
    <location>
        <begin position="562"/>
        <end position="583"/>
    </location>
</feature>
<keyword evidence="3" id="KW-0808">Transferase</keyword>
<evidence type="ECO:0000256" key="1">
    <source>
        <dbReference type="ARBA" id="ARBA00004141"/>
    </source>
</evidence>
<dbReference type="InterPro" id="IPR001173">
    <property type="entry name" value="Glyco_trans_2-like"/>
</dbReference>
<feature type="transmembrane region" description="Helical" evidence="8">
    <location>
        <begin position="227"/>
        <end position="251"/>
    </location>
</feature>
<evidence type="ECO:0000313" key="10">
    <source>
        <dbReference type="EMBL" id="MBA9063262.1"/>
    </source>
</evidence>
<comment type="caution">
    <text evidence="10">The sequence shown here is derived from an EMBL/GenBank/DDBJ whole genome shotgun (WGS) entry which is preliminary data.</text>
</comment>
<feature type="transmembrane region" description="Helical" evidence="8">
    <location>
        <begin position="603"/>
        <end position="620"/>
    </location>
</feature>
<evidence type="ECO:0000256" key="3">
    <source>
        <dbReference type="ARBA" id="ARBA00022679"/>
    </source>
</evidence>
<evidence type="ECO:0000256" key="7">
    <source>
        <dbReference type="SAM" id="MobiDB-lite"/>
    </source>
</evidence>
<reference evidence="10 11" key="1">
    <citation type="submission" date="2020-08" db="EMBL/GenBank/DDBJ databases">
        <title>Genomic Encyclopedia of Type Strains, Phase IV (KMG-IV): sequencing the most valuable type-strain genomes for metagenomic binning, comparative biology and taxonomic classification.</title>
        <authorList>
            <person name="Goeker M."/>
        </authorList>
    </citation>
    <scope>NUCLEOTIDE SEQUENCE [LARGE SCALE GENOMIC DNA]</scope>
    <source>
        <strain evidence="10 11">DSM 5686</strain>
    </source>
</reference>
<organism evidence="10 11">
    <name type="scientific">Methylobacterium fujisawaense</name>
    <dbReference type="NCBI Taxonomy" id="107400"/>
    <lineage>
        <taxon>Bacteria</taxon>
        <taxon>Pseudomonadati</taxon>
        <taxon>Pseudomonadota</taxon>
        <taxon>Alphaproteobacteria</taxon>
        <taxon>Hyphomicrobiales</taxon>
        <taxon>Methylobacteriaceae</taxon>
        <taxon>Methylobacterium</taxon>
    </lineage>
</organism>
<dbReference type="InterPro" id="IPR029044">
    <property type="entry name" value="Nucleotide-diphossugar_trans"/>
</dbReference>
<dbReference type="InterPro" id="IPR050321">
    <property type="entry name" value="Glycosyltr_2/OpgH_subfam"/>
</dbReference>
<feature type="region of interest" description="Disordered" evidence="7">
    <location>
        <begin position="635"/>
        <end position="666"/>
    </location>
</feature>